<sequence>MLLTARLVEKAFKQCPILKFHETFSLVVKPTTIKIVLSIAIQNKCKIHQLIVNIAFFQVYVDDIIITRNYATLVTHVINSLAYKFYLKNLGELNYFLGIKVTHFPNGILLSQYKYILEII</sequence>
<dbReference type="Gramene" id="Solyc08g028703.1.1">
    <property type="protein sequence ID" value="Solyc08g028703.1.1"/>
    <property type="gene ID" value="Solyc08g028703.1"/>
</dbReference>
<dbReference type="EnsemblPlants" id="Solyc08g028703.1.1">
    <property type="protein sequence ID" value="Solyc08g028703.1.1"/>
    <property type="gene ID" value="Solyc08g028703.1"/>
</dbReference>
<accession>A0A3Q7IH07</accession>
<dbReference type="InParanoid" id="A0A3Q7IH07"/>
<keyword evidence="3" id="KW-1185">Reference proteome</keyword>
<reference evidence="2" key="2">
    <citation type="submission" date="2019-01" db="UniProtKB">
        <authorList>
            <consortium name="EnsemblPlants"/>
        </authorList>
    </citation>
    <scope>IDENTIFICATION</scope>
    <source>
        <strain evidence="2">cv. Heinz 1706</strain>
    </source>
</reference>
<reference evidence="2" key="1">
    <citation type="journal article" date="2012" name="Nature">
        <title>The tomato genome sequence provides insights into fleshy fruit evolution.</title>
        <authorList>
            <consortium name="Tomato Genome Consortium"/>
        </authorList>
    </citation>
    <scope>NUCLEOTIDE SEQUENCE [LARGE SCALE GENOMIC DNA]</scope>
    <source>
        <strain evidence="2">cv. Heinz 1706</strain>
    </source>
</reference>
<dbReference type="AlphaFoldDB" id="A0A3Q7IH07"/>
<name>A0A3Q7IH07_SOLLC</name>
<evidence type="ECO:0000259" key="1">
    <source>
        <dbReference type="Pfam" id="PF07727"/>
    </source>
</evidence>
<evidence type="ECO:0000313" key="3">
    <source>
        <dbReference type="Proteomes" id="UP000004994"/>
    </source>
</evidence>
<dbReference type="InterPro" id="IPR013103">
    <property type="entry name" value="RVT_2"/>
</dbReference>
<proteinExistence type="predicted"/>
<dbReference type="Pfam" id="PF07727">
    <property type="entry name" value="RVT_2"/>
    <property type="match status" value="1"/>
</dbReference>
<protein>
    <recommendedName>
        <fullName evidence="1">Reverse transcriptase Ty1/copia-type domain-containing protein</fullName>
    </recommendedName>
</protein>
<dbReference type="Proteomes" id="UP000004994">
    <property type="component" value="Chromosome 8"/>
</dbReference>
<feature type="domain" description="Reverse transcriptase Ty1/copia-type" evidence="1">
    <location>
        <begin position="59"/>
        <end position="120"/>
    </location>
</feature>
<dbReference type="STRING" id="4081.A0A3Q7IH07"/>
<organism evidence="2">
    <name type="scientific">Solanum lycopersicum</name>
    <name type="common">Tomato</name>
    <name type="synonym">Lycopersicon esculentum</name>
    <dbReference type="NCBI Taxonomy" id="4081"/>
    <lineage>
        <taxon>Eukaryota</taxon>
        <taxon>Viridiplantae</taxon>
        <taxon>Streptophyta</taxon>
        <taxon>Embryophyta</taxon>
        <taxon>Tracheophyta</taxon>
        <taxon>Spermatophyta</taxon>
        <taxon>Magnoliopsida</taxon>
        <taxon>eudicotyledons</taxon>
        <taxon>Gunneridae</taxon>
        <taxon>Pentapetalae</taxon>
        <taxon>asterids</taxon>
        <taxon>lamiids</taxon>
        <taxon>Solanales</taxon>
        <taxon>Solanaceae</taxon>
        <taxon>Solanoideae</taxon>
        <taxon>Solaneae</taxon>
        <taxon>Solanum</taxon>
        <taxon>Solanum subgen. Lycopersicon</taxon>
    </lineage>
</organism>
<evidence type="ECO:0000313" key="2">
    <source>
        <dbReference type="EnsemblPlants" id="Solyc08g028703.1.1"/>
    </source>
</evidence>